<organism evidence="3 4">
    <name type="scientific">Blastococcus colisei</name>
    <dbReference type="NCBI Taxonomy" id="1564162"/>
    <lineage>
        <taxon>Bacteria</taxon>
        <taxon>Bacillati</taxon>
        <taxon>Actinomycetota</taxon>
        <taxon>Actinomycetes</taxon>
        <taxon>Geodermatophilales</taxon>
        <taxon>Geodermatophilaceae</taxon>
        <taxon>Blastococcus</taxon>
    </lineage>
</organism>
<dbReference type="OrthoDB" id="27092at2"/>
<evidence type="ECO:0000313" key="3">
    <source>
        <dbReference type="EMBL" id="TQN44366.1"/>
    </source>
</evidence>
<dbReference type="EMBL" id="VFQE01000001">
    <property type="protein sequence ID" value="TQN44366.1"/>
    <property type="molecule type" value="Genomic_DNA"/>
</dbReference>
<name>A0A543PJW8_9ACTN</name>
<evidence type="ECO:0000313" key="4">
    <source>
        <dbReference type="Proteomes" id="UP000319865"/>
    </source>
</evidence>
<dbReference type="InterPro" id="IPR000073">
    <property type="entry name" value="AB_hydrolase_1"/>
</dbReference>
<comment type="caution">
    <text evidence="3">The sequence shown here is derived from an EMBL/GenBank/DDBJ whole genome shotgun (WGS) entry which is preliminary data.</text>
</comment>
<dbReference type="AlphaFoldDB" id="A0A543PJW8"/>
<proteinExistence type="predicted"/>
<dbReference type="SUPFAM" id="SSF53474">
    <property type="entry name" value="alpha/beta-Hydrolases"/>
    <property type="match status" value="1"/>
</dbReference>
<keyword evidence="4" id="KW-1185">Reference proteome</keyword>
<dbReference type="GO" id="GO:0003824">
    <property type="term" value="F:catalytic activity"/>
    <property type="evidence" value="ECO:0007669"/>
    <property type="project" value="UniProtKB-ARBA"/>
</dbReference>
<dbReference type="PANTHER" id="PTHR46438">
    <property type="entry name" value="ALPHA/BETA-HYDROLASES SUPERFAMILY PROTEIN"/>
    <property type="match status" value="1"/>
</dbReference>
<evidence type="ECO:0000259" key="2">
    <source>
        <dbReference type="Pfam" id="PF12697"/>
    </source>
</evidence>
<feature type="region of interest" description="Disordered" evidence="1">
    <location>
        <begin position="1"/>
        <end position="22"/>
    </location>
</feature>
<feature type="domain" description="AB hydrolase-1" evidence="2">
    <location>
        <begin position="56"/>
        <end position="294"/>
    </location>
</feature>
<dbReference type="Proteomes" id="UP000319865">
    <property type="component" value="Unassembled WGS sequence"/>
</dbReference>
<accession>A0A543PJW8</accession>
<feature type="compositionally biased region" description="Polar residues" evidence="1">
    <location>
        <begin position="7"/>
        <end position="22"/>
    </location>
</feature>
<dbReference type="InterPro" id="IPR029058">
    <property type="entry name" value="AB_hydrolase_fold"/>
</dbReference>
<dbReference type="RefSeq" id="WP_142026791.1">
    <property type="nucleotide sequence ID" value="NZ_VFQE01000001.1"/>
</dbReference>
<sequence>MRHSSAPGATQPDTTAVQPTTTFREATIDDLPVVERRDDLAGIPTVVLEGGEGPPVVLLHGPGEFAALWGRVVPQLTETHRVVVPDLPGHGATGRPTDGPLDAERWLAWLRDLVARTCTRPPALVGHLAGGALALRHAIEGGPVERIVLVDSAGLAFSRPAPSFATPLAGFLAHPTERSRDRFLGRCMYDFDGMRTEMGSRWDPFAGYVLDGMRAPGTRSAVLSFVMALGMRPIRRRDLARIPVPVSMIWGRHDLQNRLRIAESAAARFGWPLEVIEDVRDDPCWERPEAAVAALRGALARPLRRHLPA</sequence>
<protein>
    <submittedName>
        <fullName evidence="3">Pimeloyl-ACP methyl ester carboxylesterase</fullName>
    </submittedName>
</protein>
<gene>
    <name evidence="3" type="ORF">FHU33_3867</name>
</gene>
<evidence type="ECO:0000256" key="1">
    <source>
        <dbReference type="SAM" id="MobiDB-lite"/>
    </source>
</evidence>
<dbReference type="Pfam" id="PF12697">
    <property type="entry name" value="Abhydrolase_6"/>
    <property type="match status" value="1"/>
</dbReference>
<dbReference type="Gene3D" id="3.40.50.1820">
    <property type="entry name" value="alpha/beta hydrolase"/>
    <property type="match status" value="1"/>
</dbReference>
<reference evidence="3 4" key="1">
    <citation type="submission" date="2019-06" db="EMBL/GenBank/DDBJ databases">
        <title>Sequencing the genomes of 1000 actinobacteria strains.</title>
        <authorList>
            <person name="Klenk H.-P."/>
        </authorList>
    </citation>
    <scope>NUCLEOTIDE SEQUENCE [LARGE SCALE GENOMIC DNA]</scope>
    <source>
        <strain evidence="3 4">DSM 46837</strain>
    </source>
</reference>